<comment type="similarity">
    <text evidence="1 7">Belongs to the EF-1-beta/EF-1-delta family.</text>
</comment>
<accession>A0A8W8M905</accession>
<dbReference type="Gene3D" id="3.30.70.60">
    <property type="match status" value="1"/>
</dbReference>
<dbReference type="AlphaFoldDB" id="A0A8W8M905"/>
<organism evidence="10 11">
    <name type="scientific">Magallana gigas</name>
    <name type="common">Pacific oyster</name>
    <name type="synonym">Crassostrea gigas</name>
    <dbReference type="NCBI Taxonomy" id="29159"/>
    <lineage>
        <taxon>Eukaryota</taxon>
        <taxon>Metazoa</taxon>
        <taxon>Spiralia</taxon>
        <taxon>Lophotrochozoa</taxon>
        <taxon>Mollusca</taxon>
        <taxon>Bivalvia</taxon>
        <taxon>Autobranchia</taxon>
        <taxon>Pteriomorphia</taxon>
        <taxon>Ostreida</taxon>
        <taxon>Ostreoidea</taxon>
        <taxon>Ostreidae</taxon>
        <taxon>Magallana</taxon>
    </lineage>
</organism>
<dbReference type="CDD" id="cd00292">
    <property type="entry name" value="EF1B"/>
    <property type="match status" value="1"/>
</dbReference>
<evidence type="ECO:0000256" key="6">
    <source>
        <dbReference type="ARBA" id="ARBA00093529"/>
    </source>
</evidence>
<dbReference type="InterPro" id="IPR036219">
    <property type="entry name" value="eEF-1beta-like_sf"/>
</dbReference>
<evidence type="ECO:0000256" key="3">
    <source>
        <dbReference type="ARBA" id="ARBA00022768"/>
    </source>
</evidence>
<evidence type="ECO:0000256" key="2">
    <source>
        <dbReference type="ARBA" id="ARBA00017600"/>
    </source>
</evidence>
<feature type="compositionally biased region" description="Low complexity" evidence="8">
    <location>
        <begin position="80"/>
        <end position="90"/>
    </location>
</feature>
<dbReference type="InterPro" id="IPR014717">
    <property type="entry name" value="Transl_elong_EF1B/ribsomal_bS6"/>
</dbReference>
<sequence length="220" mass="24013">MGFGDLKKKEGLSVLNAYLADKSYIEGFQPSQADAVVFDALSGPPSADLENALRWYNHIKSYGAARSSFTGRKKDLSAYGPAGSGAPAAGGDDDDDDDDIDLFGSDDEDAKAERERRLAEYAAKKAKKPALIAKSSLLLDVKPWDDETDMAELEKCVRTIEADGLLWGASKLVPVGYGIRKLQINAVIEDDKISTDFLEDEITKFEDYVQSMDIAAFNKI</sequence>
<proteinExistence type="inferred from homology"/>
<dbReference type="Pfam" id="PF00736">
    <property type="entry name" value="EF1_GNE"/>
    <property type="match status" value="1"/>
</dbReference>
<feature type="compositionally biased region" description="Acidic residues" evidence="8">
    <location>
        <begin position="91"/>
        <end position="110"/>
    </location>
</feature>
<dbReference type="PANTHER" id="PTHR11595:SF21">
    <property type="entry name" value="ELONGATION FACTOR 1-BETA"/>
    <property type="match status" value="1"/>
</dbReference>
<dbReference type="InterPro" id="IPR049720">
    <property type="entry name" value="EF1B_bsu/dsu"/>
</dbReference>
<evidence type="ECO:0000256" key="4">
    <source>
        <dbReference type="ARBA" id="ARBA00022917"/>
    </source>
</evidence>
<dbReference type="FunFam" id="3.30.70.60:FF:000001">
    <property type="entry name" value="Elongation factor 1-beta 1 like"/>
    <property type="match status" value="1"/>
</dbReference>
<evidence type="ECO:0000256" key="7">
    <source>
        <dbReference type="RuleBase" id="RU003791"/>
    </source>
</evidence>
<evidence type="ECO:0000256" key="5">
    <source>
        <dbReference type="ARBA" id="ARBA00093309"/>
    </source>
</evidence>
<dbReference type="KEGG" id="crg:105342979"/>
<keyword evidence="4 7" id="KW-0648">Protein biosynthesis</keyword>
<feature type="region of interest" description="Disordered" evidence="8">
    <location>
        <begin position="80"/>
        <end position="111"/>
    </location>
</feature>
<dbReference type="InterPro" id="IPR036282">
    <property type="entry name" value="Glutathione-S-Trfase_C_sf"/>
</dbReference>
<dbReference type="Gene3D" id="1.20.1050.130">
    <property type="match status" value="1"/>
</dbReference>
<dbReference type="InterPro" id="IPR018940">
    <property type="entry name" value="EF-1_beta_acid_region_euk"/>
</dbReference>
<dbReference type="SUPFAM" id="SSF47616">
    <property type="entry name" value="GST C-terminal domain-like"/>
    <property type="match status" value="1"/>
</dbReference>
<dbReference type="PANTHER" id="PTHR11595">
    <property type="entry name" value="EF-HAND AND COILED-COIL DOMAIN-CONTAINING FAMILY MEMBER"/>
    <property type="match status" value="1"/>
</dbReference>
<dbReference type="EnsemblMetazoa" id="G31624.3">
    <property type="protein sequence ID" value="G31624.3:cds"/>
    <property type="gene ID" value="G31624"/>
</dbReference>
<dbReference type="CDD" id="cd10308">
    <property type="entry name" value="GST_C_eEF1b_like"/>
    <property type="match status" value="1"/>
</dbReference>
<dbReference type="Pfam" id="PF10587">
    <property type="entry name" value="EF-1_beta_acid"/>
    <property type="match status" value="1"/>
</dbReference>
<comment type="subunit">
    <text evidence="6">EF-1 is composed of 4 subunits: alpha, beta (alpha subunit of the eEF1B subcomplex), delta (beta subunit of the eEF1B subcomplex), and gamma (gamma subunit of the eEF1B subcomplex). Interacts with elongation factor EEF1A1.</text>
</comment>
<dbReference type="InterPro" id="IPR001326">
    <property type="entry name" value="Transl_elong_EF1B_B/D_CS"/>
</dbReference>
<comment type="function">
    <text evidence="5">Catalytic subunit of the guanine nucleotide exchange factor (GEF) (eEF1B subcomplex) of the eukaryotic elongation factor 1 complex (eEF1). Stimulates the exchange of GDP for GTP on elongation factor 1A (eEF1A), probably by displacing GDP from the nucleotide binding pocket in eEF1A.</text>
</comment>
<dbReference type="PROSITE" id="PS00824">
    <property type="entry name" value="EF1BD_1"/>
    <property type="match status" value="1"/>
</dbReference>
<dbReference type="GO" id="GO:0005853">
    <property type="term" value="C:eukaryotic translation elongation factor 1 complex"/>
    <property type="evidence" value="ECO:0007669"/>
    <property type="project" value="InterPro"/>
</dbReference>
<dbReference type="SUPFAM" id="SSF54984">
    <property type="entry name" value="eEF-1beta-like"/>
    <property type="match status" value="1"/>
</dbReference>
<name>A0A8W8M905_MAGGI</name>
<evidence type="ECO:0000313" key="10">
    <source>
        <dbReference type="EnsemblMetazoa" id="G31624.3:cds"/>
    </source>
</evidence>
<dbReference type="GO" id="GO:0005085">
    <property type="term" value="F:guanyl-nucleotide exchange factor activity"/>
    <property type="evidence" value="ECO:0007669"/>
    <property type="project" value="TreeGrafter"/>
</dbReference>
<feature type="domain" description="Translation elongation factor EF1B beta/delta subunit guanine nucleotide exchange" evidence="9">
    <location>
        <begin position="134"/>
        <end position="220"/>
    </location>
</feature>
<dbReference type="GO" id="GO:0005829">
    <property type="term" value="C:cytosol"/>
    <property type="evidence" value="ECO:0007669"/>
    <property type="project" value="TreeGrafter"/>
</dbReference>
<dbReference type="RefSeq" id="XP_011448419.2">
    <property type="nucleotide sequence ID" value="XM_011450117.4"/>
</dbReference>
<keyword evidence="11" id="KW-1185">Reference proteome</keyword>
<dbReference type="Proteomes" id="UP000005408">
    <property type="component" value="Unassembled WGS sequence"/>
</dbReference>
<evidence type="ECO:0000259" key="9">
    <source>
        <dbReference type="SMART" id="SM00888"/>
    </source>
</evidence>
<evidence type="ECO:0000256" key="8">
    <source>
        <dbReference type="SAM" id="MobiDB-lite"/>
    </source>
</evidence>
<reference evidence="10" key="1">
    <citation type="submission" date="2022-08" db="UniProtKB">
        <authorList>
            <consortium name="EnsemblMetazoa"/>
        </authorList>
    </citation>
    <scope>IDENTIFICATION</scope>
    <source>
        <strain evidence="10">05x7-T-G4-1.051#20</strain>
    </source>
</reference>
<evidence type="ECO:0000313" key="11">
    <source>
        <dbReference type="Proteomes" id="UP000005408"/>
    </source>
</evidence>
<dbReference type="FunFam" id="1.20.1050.130:FF:000001">
    <property type="entry name" value="Putative Elongation factor 1-beta"/>
    <property type="match status" value="1"/>
</dbReference>
<dbReference type="OMA" id="YRWYKHI"/>
<protein>
    <recommendedName>
        <fullName evidence="2">Elongation factor 1-beta</fullName>
    </recommendedName>
</protein>
<evidence type="ECO:0000256" key="1">
    <source>
        <dbReference type="ARBA" id="ARBA00007411"/>
    </source>
</evidence>
<dbReference type="OrthoDB" id="331763at2759"/>
<dbReference type="GeneID" id="105342979"/>
<dbReference type="InterPro" id="IPR014038">
    <property type="entry name" value="EF1B_bsu/dsu_GNE"/>
</dbReference>
<dbReference type="GO" id="GO:0003746">
    <property type="term" value="F:translation elongation factor activity"/>
    <property type="evidence" value="ECO:0007669"/>
    <property type="project" value="UniProtKB-KW"/>
</dbReference>
<dbReference type="SMART" id="SM00888">
    <property type="entry name" value="EF1_GNE"/>
    <property type="match status" value="1"/>
</dbReference>
<keyword evidence="3 7" id="KW-0251">Elongation factor</keyword>
<dbReference type="PROSITE" id="PS00825">
    <property type="entry name" value="EF1BD_2"/>
    <property type="match status" value="1"/>
</dbReference>